<reference evidence="4" key="1">
    <citation type="submission" date="2020-02" db="EMBL/GenBank/DDBJ databases">
        <title>Delineation of the pyrene-degrading pathway in Roseobacter clade bacteria by genomic analysis.</title>
        <authorList>
            <person name="Zhou H."/>
            <person name="Wang H."/>
        </authorList>
    </citation>
    <scope>NUCLEOTIDE SEQUENCE</scope>
    <source>
        <strain evidence="4">PrR005</strain>
    </source>
</reference>
<proteinExistence type="predicted"/>
<dbReference type="GO" id="GO:0006631">
    <property type="term" value="P:fatty acid metabolic process"/>
    <property type="evidence" value="ECO:0007669"/>
    <property type="project" value="UniProtKB-KW"/>
</dbReference>
<evidence type="ECO:0000256" key="3">
    <source>
        <dbReference type="ARBA" id="ARBA00023098"/>
    </source>
</evidence>
<keyword evidence="1" id="KW-0276">Fatty acid metabolism</keyword>
<evidence type="ECO:0000313" key="4">
    <source>
        <dbReference type="EMBL" id="NDW47687.1"/>
    </source>
</evidence>
<dbReference type="GO" id="GO:0016836">
    <property type="term" value="F:hydro-lyase activity"/>
    <property type="evidence" value="ECO:0007669"/>
    <property type="project" value="TreeGrafter"/>
</dbReference>
<dbReference type="Gene3D" id="1.10.287.2460">
    <property type="match status" value="1"/>
</dbReference>
<dbReference type="InterPro" id="IPR001753">
    <property type="entry name" value="Enoyl-CoA_hydra/iso"/>
</dbReference>
<dbReference type="PANTHER" id="PTHR43602">
    <property type="match status" value="1"/>
</dbReference>
<dbReference type="InterPro" id="IPR052377">
    <property type="entry name" value="Mitochondrial_ECH-domain"/>
</dbReference>
<evidence type="ECO:0000256" key="2">
    <source>
        <dbReference type="ARBA" id="ARBA00022946"/>
    </source>
</evidence>
<dbReference type="Gene3D" id="3.90.226.10">
    <property type="entry name" value="2-enoyl-CoA Hydratase, Chain A, domain 1"/>
    <property type="match status" value="1"/>
</dbReference>
<name>A0A6B2NYC0_9RHOB</name>
<dbReference type="SUPFAM" id="SSF52096">
    <property type="entry name" value="ClpP/crotonase"/>
    <property type="match status" value="1"/>
</dbReference>
<dbReference type="CDD" id="cd06558">
    <property type="entry name" value="crotonase-like"/>
    <property type="match status" value="1"/>
</dbReference>
<dbReference type="EMBL" id="JAAGOX010000055">
    <property type="protein sequence ID" value="NDW47687.1"/>
    <property type="molecule type" value="Genomic_DNA"/>
</dbReference>
<organism evidence="4">
    <name type="scientific">Ruegeria sp. PrR005</name>
    <dbReference type="NCBI Taxonomy" id="2706882"/>
    <lineage>
        <taxon>Bacteria</taxon>
        <taxon>Pseudomonadati</taxon>
        <taxon>Pseudomonadota</taxon>
        <taxon>Alphaproteobacteria</taxon>
        <taxon>Rhodobacterales</taxon>
        <taxon>Roseobacteraceae</taxon>
        <taxon>Ruegeria</taxon>
    </lineage>
</organism>
<keyword evidence="3" id="KW-0443">Lipid metabolism</keyword>
<dbReference type="Pfam" id="PF00378">
    <property type="entry name" value="ECH_1"/>
    <property type="match status" value="1"/>
</dbReference>
<keyword evidence="2" id="KW-0809">Transit peptide</keyword>
<comment type="caution">
    <text evidence="4">The sequence shown here is derived from an EMBL/GenBank/DDBJ whole genome shotgun (WGS) entry which is preliminary data.</text>
</comment>
<evidence type="ECO:0000256" key="1">
    <source>
        <dbReference type="ARBA" id="ARBA00022832"/>
    </source>
</evidence>
<dbReference type="RefSeq" id="WP_164132687.1">
    <property type="nucleotide sequence ID" value="NZ_JAAGOX010000055.1"/>
</dbReference>
<dbReference type="AlphaFoldDB" id="A0A6B2NYC0"/>
<gene>
    <name evidence="4" type="ORF">G0P99_22305</name>
</gene>
<protein>
    <submittedName>
        <fullName evidence="4">Enoyl-CoA hydratase</fullName>
    </submittedName>
</protein>
<dbReference type="PANTHER" id="PTHR43602:SF1">
    <property type="entry name" value="ENOYL-COA HYDRATASE DOMAIN-CONTAINING PROTEIN 3, MITOCHONDRIAL"/>
    <property type="match status" value="1"/>
</dbReference>
<sequence>MNEMSQDGLVSEALNEGVLTLTLGRAPAHPLSRAMIAALHDALRRAGQDDAVRVVVIHGPGRIFCAGHDLKEIARHRADADEGRAYVEDLFQACSAMMLDLTRMAKPTIAMVEGIATAAGLQLVAACDLAYATPEASFCLPGVQNGGFCTTPAVAVSRAIGRKAVMEMALTGAAYDADWALAAGLINRIVPADALPGVVGELARTLAARNPGPVGLGKQTLYRHLDLSLEEAYALATPVMVDHFMDPGRRHLDWKV</sequence>
<dbReference type="InterPro" id="IPR029045">
    <property type="entry name" value="ClpP/crotonase-like_dom_sf"/>
</dbReference>
<accession>A0A6B2NYC0</accession>